<dbReference type="EMBL" id="JAUKUA010000006">
    <property type="protein sequence ID" value="KAK0707259.1"/>
    <property type="molecule type" value="Genomic_DNA"/>
</dbReference>
<dbReference type="SUPFAM" id="SSF51735">
    <property type="entry name" value="NAD(P)-binding Rossmann-fold domains"/>
    <property type="match status" value="1"/>
</dbReference>
<dbReference type="GO" id="GO:0016491">
    <property type="term" value="F:oxidoreductase activity"/>
    <property type="evidence" value="ECO:0007669"/>
    <property type="project" value="UniProtKB-KW"/>
</dbReference>
<evidence type="ECO:0000256" key="1">
    <source>
        <dbReference type="ARBA" id="ARBA00006484"/>
    </source>
</evidence>
<accession>A0AA40A1B8</accession>
<reference evidence="3" key="1">
    <citation type="submission" date="2023-06" db="EMBL/GenBank/DDBJ databases">
        <title>Genome-scale phylogeny and comparative genomics of the fungal order Sordariales.</title>
        <authorList>
            <consortium name="Lawrence Berkeley National Laboratory"/>
            <person name="Hensen N."/>
            <person name="Bonometti L."/>
            <person name="Westerberg I."/>
            <person name="Brannstrom I.O."/>
            <person name="Guillou S."/>
            <person name="Cros-Aarteil S."/>
            <person name="Calhoun S."/>
            <person name="Haridas S."/>
            <person name="Kuo A."/>
            <person name="Mondo S."/>
            <person name="Pangilinan J."/>
            <person name="Riley R."/>
            <person name="Labutti K."/>
            <person name="Andreopoulos B."/>
            <person name="Lipzen A."/>
            <person name="Chen C."/>
            <person name="Yanf M."/>
            <person name="Daum C."/>
            <person name="Ng V."/>
            <person name="Clum A."/>
            <person name="Steindorff A."/>
            <person name="Ohm R."/>
            <person name="Martin F."/>
            <person name="Silar P."/>
            <person name="Natvig D."/>
            <person name="Lalanne C."/>
            <person name="Gautier V."/>
            <person name="Ament-Velasquez S.L."/>
            <person name="Kruys A."/>
            <person name="Hutchinson M.I."/>
            <person name="Powell A.J."/>
            <person name="Barry K."/>
            <person name="Miller A.N."/>
            <person name="Grigoriev I.V."/>
            <person name="Debuchy R."/>
            <person name="Gladieux P."/>
            <person name="Thoren M.H."/>
            <person name="Johannesson H."/>
        </authorList>
    </citation>
    <scope>NUCLEOTIDE SEQUENCE</scope>
    <source>
        <strain evidence="3">SMH4607-1</strain>
    </source>
</reference>
<evidence type="ECO:0000256" key="2">
    <source>
        <dbReference type="ARBA" id="ARBA00023002"/>
    </source>
</evidence>
<sequence length="299" mass="32155">MAPTTFDPSKDIPSLTGKIILITGGTAGVGAGTITGLARCTPAHLLFTGRNADSAETTISKVRAVAPGIRISFLPCDLSDLASVQTTANKLLSDLPHLDALMCNAGIMAKPPSLSRDGYEIQFATNHLGHALLVKKLLPLLQKSPDPRIVMVSSTAWRGAPSGGIQFPKLKSPQDMPMGRWLRYGQSKLANMLYARELAKRFPGVLSFSITPGVVNTALVSESSPFTKAIVYLTSRVQTVEEGTHNLLWAITAPKETIKPGAFYEPVGLLSTLATKASKDEALAETLWNWTEAELEKWM</sequence>
<dbReference type="AlphaFoldDB" id="A0AA40A1B8"/>
<dbReference type="Proteomes" id="UP001172102">
    <property type="component" value="Unassembled WGS sequence"/>
</dbReference>
<evidence type="ECO:0000313" key="4">
    <source>
        <dbReference type="Proteomes" id="UP001172102"/>
    </source>
</evidence>
<dbReference type="InterPro" id="IPR036291">
    <property type="entry name" value="NAD(P)-bd_dom_sf"/>
</dbReference>
<comment type="similarity">
    <text evidence="1">Belongs to the short-chain dehydrogenases/reductases (SDR) family.</text>
</comment>
<dbReference type="PANTHER" id="PTHR24320">
    <property type="entry name" value="RETINOL DEHYDROGENASE"/>
    <property type="match status" value="1"/>
</dbReference>
<dbReference type="InterPro" id="IPR002347">
    <property type="entry name" value="SDR_fam"/>
</dbReference>
<evidence type="ECO:0000313" key="3">
    <source>
        <dbReference type="EMBL" id="KAK0707259.1"/>
    </source>
</evidence>
<gene>
    <name evidence="3" type="ORF">B0H67DRAFT_602654</name>
</gene>
<proteinExistence type="inferred from homology"/>
<protein>
    <recommendedName>
        <fullName evidence="5">Oxidoreductase</fullName>
    </recommendedName>
</protein>
<comment type="caution">
    <text evidence="3">The sequence shown here is derived from an EMBL/GenBank/DDBJ whole genome shotgun (WGS) entry which is preliminary data.</text>
</comment>
<name>A0AA40A1B8_9PEZI</name>
<dbReference type="PRINTS" id="PR00081">
    <property type="entry name" value="GDHRDH"/>
</dbReference>
<evidence type="ECO:0008006" key="5">
    <source>
        <dbReference type="Google" id="ProtNLM"/>
    </source>
</evidence>
<keyword evidence="2" id="KW-0560">Oxidoreductase</keyword>
<dbReference type="Gene3D" id="3.40.50.720">
    <property type="entry name" value="NAD(P)-binding Rossmann-like Domain"/>
    <property type="match status" value="1"/>
</dbReference>
<keyword evidence="4" id="KW-1185">Reference proteome</keyword>
<dbReference type="Pfam" id="PF00106">
    <property type="entry name" value="adh_short"/>
    <property type="match status" value="1"/>
</dbReference>
<dbReference type="PANTHER" id="PTHR24320:SF154">
    <property type="entry name" value="OXIDOREDUCTASE, SHORT-CHAIN DEHYDROGENASE_REDUCTASE FAMILY (AFU_ORTHOLOGUE AFUA_2G04560)"/>
    <property type="match status" value="1"/>
</dbReference>
<organism evidence="3 4">
    <name type="scientific">Lasiosphaeris hirsuta</name>
    <dbReference type="NCBI Taxonomy" id="260670"/>
    <lineage>
        <taxon>Eukaryota</taxon>
        <taxon>Fungi</taxon>
        <taxon>Dikarya</taxon>
        <taxon>Ascomycota</taxon>
        <taxon>Pezizomycotina</taxon>
        <taxon>Sordariomycetes</taxon>
        <taxon>Sordariomycetidae</taxon>
        <taxon>Sordariales</taxon>
        <taxon>Lasiosphaeriaceae</taxon>
        <taxon>Lasiosphaeris</taxon>
    </lineage>
</organism>